<evidence type="ECO:0000313" key="6">
    <source>
        <dbReference type="Ensembl" id="ENSFHEP00000010349.1"/>
    </source>
</evidence>
<dbReference type="PANTHER" id="PTHR11639:SF115">
    <property type="entry name" value="S100 CALCIUM-BINDING PROTEIN U-RELATED"/>
    <property type="match status" value="1"/>
</dbReference>
<evidence type="ECO:0000256" key="3">
    <source>
        <dbReference type="SAM" id="MobiDB-lite"/>
    </source>
</evidence>
<dbReference type="GO" id="GO:0005615">
    <property type="term" value="C:extracellular space"/>
    <property type="evidence" value="ECO:0007669"/>
    <property type="project" value="TreeGrafter"/>
</dbReference>
<dbReference type="Ensembl" id="ENSFHET00000017027.1">
    <property type="protein sequence ID" value="ENSFHEP00000010349.1"/>
    <property type="gene ID" value="ENSFHEG00000011668.1"/>
</dbReference>
<protein>
    <submittedName>
        <fullName evidence="5">Protein S100-A16</fullName>
    </submittedName>
    <submittedName>
        <fullName evidence="6">S100 calcium binding protein U</fullName>
    </submittedName>
</protein>
<dbReference type="RefSeq" id="XP_036001178.1">
    <property type="nucleotide sequence ID" value="XM_036145285.1"/>
</dbReference>
<organism evidence="5">
    <name type="scientific">Fundulus heteroclitus</name>
    <name type="common">Killifish</name>
    <name type="synonym">Mummichog</name>
    <dbReference type="NCBI Taxonomy" id="8078"/>
    <lineage>
        <taxon>Eukaryota</taxon>
        <taxon>Metazoa</taxon>
        <taxon>Chordata</taxon>
        <taxon>Craniata</taxon>
        <taxon>Vertebrata</taxon>
        <taxon>Euteleostomi</taxon>
        <taxon>Actinopterygii</taxon>
        <taxon>Neopterygii</taxon>
        <taxon>Teleostei</taxon>
        <taxon>Neoteleostei</taxon>
        <taxon>Acanthomorphata</taxon>
        <taxon>Ovalentaria</taxon>
        <taxon>Atherinomorphae</taxon>
        <taxon>Cyprinodontiformes</taxon>
        <taxon>Fundulidae</taxon>
        <taxon>Fundulus</taxon>
    </lineage>
</organism>
<keyword evidence="1" id="KW-0479">Metal-binding</keyword>
<dbReference type="OrthoDB" id="8961427at2759"/>
<dbReference type="GeneID" id="105935055"/>
<evidence type="ECO:0000256" key="1">
    <source>
        <dbReference type="ARBA" id="ARBA00022723"/>
    </source>
</evidence>
<keyword evidence="2" id="KW-0106">Calcium</keyword>
<dbReference type="SMART" id="SM01394">
    <property type="entry name" value="S_100"/>
    <property type="match status" value="1"/>
</dbReference>
<dbReference type="EMBL" id="GCES01016781">
    <property type="protein sequence ID" value="JAR69542.1"/>
    <property type="molecule type" value="Transcribed_RNA"/>
</dbReference>
<keyword evidence="7" id="KW-1185">Reference proteome</keyword>
<dbReference type="InterPro" id="IPR011992">
    <property type="entry name" value="EF-hand-dom_pair"/>
</dbReference>
<dbReference type="SUPFAM" id="SSF47473">
    <property type="entry name" value="EF-hand"/>
    <property type="match status" value="1"/>
</dbReference>
<dbReference type="InterPro" id="IPR013787">
    <property type="entry name" value="S100_Ca-bd_sub"/>
</dbReference>
<proteinExistence type="predicted"/>
<dbReference type="PANTHER" id="PTHR11639">
    <property type="entry name" value="S100 CALCIUM-BINDING PROTEIN"/>
    <property type="match status" value="1"/>
</dbReference>
<evidence type="ECO:0000313" key="7">
    <source>
        <dbReference type="Proteomes" id="UP000265000"/>
    </source>
</evidence>
<feature type="compositionally biased region" description="Basic and acidic residues" evidence="3">
    <location>
        <begin position="106"/>
        <end position="130"/>
    </location>
</feature>
<feature type="compositionally biased region" description="Basic and acidic residues" evidence="3">
    <location>
        <begin position="82"/>
        <end position="91"/>
    </location>
</feature>
<feature type="compositionally biased region" description="Basic and acidic residues" evidence="3">
    <location>
        <begin position="162"/>
        <end position="185"/>
    </location>
</feature>
<dbReference type="STRING" id="8078.ENSFHEP00000010349"/>
<reference evidence="5" key="1">
    <citation type="submission" date="2015-01" db="EMBL/GenBank/DDBJ databases">
        <title>EvidentialGene: Evidence-directed Construction of Complete mRNA Transcriptomes without Genomes.</title>
        <authorList>
            <person name="Gilbert D.G."/>
        </authorList>
    </citation>
    <scope>NUCLEOTIDE SEQUENCE</scope>
</reference>
<dbReference type="InterPro" id="IPR018247">
    <property type="entry name" value="EF_Hand_1_Ca_BS"/>
</dbReference>
<dbReference type="InterPro" id="IPR002048">
    <property type="entry name" value="EF_hand_dom"/>
</dbReference>
<dbReference type="CTD" id="563060"/>
<sequence>MEDAIQVVVKTFLKSTKGKENLGKKQFQSLVSSQLSNILTDTDSKQAIDNMGQQLDSDNDGKLGFEEYLKLIGYLACSYSEQRSREKEEPAKNAASEQVAQSPPDKSAEQPKENEEPKEEANPKENEEAKANATAEVKAEAEAPGETKPEAAKVEAAAPAEAEVKAAEKEPEKVEETPKVEDPTEKSPAAAEEEGAEKTEEASS</sequence>
<dbReference type="PROSITE" id="PS50222">
    <property type="entry name" value="EF_HAND_2"/>
    <property type="match status" value="1"/>
</dbReference>
<feature type="compositionally biased region" description="Basic and acidic residues" evidence="3">
    <location>
        <begin position="137"/>
        <end position="153"/>
    </location>
</feature>
<dbReference type="GO" id="GO:0005509">
    <property type="term" value="F:calcium ion binding"/>
    <property type="evidence" value="ECO:0007669"/>
    <property type="project" value="InterPro"/>
</dbReference>
<dbReference type="Gene3D" id="1.10.238.10">
    <property type="entry name" value="EF-hand"/>
    <property type="match status" value="1"/>
</dbReference>
<dbReference type="GO" id="GO:0048306">
    <property type="term" value="F:calcium-dependent protein binding"/>
    <property type="evidence" value="ECO:0007669"/>
    <property type="project" value="TreeGrafter"/>
</dbReference>
<dbReference type="AlphaFoldDB" id="A0A146ZUF7"/>
<evidence type="ECO:0000256" key="2">
    <source>
        <dbReference type="ARBA" id="ARBA00022837"/>
    </source>
</evidence>
<name>A0A146ZUF7_FUNHE</name>
<evidence type="ECO:0000259" key="4">
    <source>
        <dbReference type="PROSITE" id="PS50222"/>
    </source>
</evidence>
<reference evidence="6" key="2">
    <citation type="submission" date="2025-05" db="UniProtKB">
        <authorList>
            <consortium name="Ensembl"/>
        </authorList>
    </citation>
    <scope>IDENTIFICATION</scope>
</reference>
<dbReference type="PROSITE" id="PS00018">
    <property type="entry name" value="EF_HAND_1"/>
    <property type="match status" value="1"/>
</dbReference>
<accession>A0A146ZUF7</accession>
<dbReference type="GO" id="GO:0048471">
    <property type="term" value="C:perinuclear region of cytoplasm"/>
    <property type="evidence" value="ECO:0007669"/>
    <property type="project" value="TreeGrafter"/>
</dbReference>
<feature type="region of interest" description="Disordered" evidence="3">
    <location>
        <begin position="80"/>
        <end position="204"/>
    </location>
</feature>
<dbReference type="GeneTree" id="ENSGT00940000168219"/>
<dbReference type="Proteomes" id="UP000265000">
    <property type="component" value="Unplaced"/>
</dbReference>
<evidence type="ECO:0000313" key="5">
    <source>
        <dbReference type="EMBL" id="JAR69542.1"/>
    </source>
</evidence>
<feature type="domain" description="EF-hand" evidence="4">
    <location>
        <begin position="43"/>
        <end position="78"/>
    </location>
</feature>